<evidence type="ECO:0000256" key="1">
    <source>
        <dbReference type="ARBA" id="ARBA00023002"/>
    </source>
</evidence>
<sequence length="386" mass="40488">MSRPESAIVIGGGIGGLSAAIGLRAIGVPVTVYERGEGTALGAGITLWPNAQYALAELGLGPRLDALYPPGPNSSLRDSRGRRLTHVDEADFVHTNGRGLMGVHRAELADLLRSALPEGTVRFRTPVGSVAPDGTVGFPDGTTESADLVVAADGIRGTARAALWPEHAATRYTGFTAFRAVVDDRQNHARGITLGPGTEFGSVPLTGGKRYWYASLFAPRGLPYGPAKEFLTGHLAHWHPGVRDLVESTAPEAILRHELRVLASPLPSFVSGKVAVLGDAAHAMTPFLGQGGCQAIEDAVVLAASVGKAATIEEALRAYDAERRPRTSAITRASAMAGMISNRPRNRVVVALRDGALRASNLLPVSARRGPVSAATGWRPPTLPPR</sequence>
<name>A0A222VKK2_9PSEU</name>
<keyword evidence="4" id="KW-1185">Reference proteome</keyword>
<dbReference type="RefSeq" id="WP_091810748.1">
    <property type="nucleotide sequence ID" value="NZ_CP016353.1"/>
</dbReference>
<dbReference type="PANTHER" id="PTHR13789:SF309">
    <property type="entry name" value="PUTATIVE (AFU_ORTHOLOGUE AFUA_6G14510)-RELATED"/>
    <property type="match status" value="1"/>
</dbReference>
<dbReference type="GO" id="GO:0004497">
    <property type="term" value="F:monooxygenase activity"/>
    <property type="evidence" value="ECO:0007669"/>
    <property type="project" value="UniProtKB-KW"/>
</dbReference>
<dbReference type="SUPFAM" id="SSF51905">
    <property type="entry name" value="FAD/NAD(P)-binding domain"/>
    <property type="match status" value="1"/>
</dbReference>
<accession>A0A222VKK2</accession>
<reference evidence="3 4" key="1">
    <citation type="submission" date="2016-10" db="EMBL/GenBank/DDBJ databases">
        <authorList>
            <person name="de Groot N.N."/>
        </authorList>
    </citation>
    <scope>NUCLEOTIDE SEQUENCE [LARGE SCALE GENOMIC DNA]</scope>
    <source>
        <strain evidence="3 4">CGMCC 4.5506</strain>
    </source>
</reference>
<dbReference type="AlphaFoldDB" id="A0A222VKK2"/>
<dbReference type="PRINTS" id="PR00420">
    <property type="entry name" value="RNGMNOXGNASE"/>
</dbReference>
<dbReference type="GO" id="GO:0071949">
    <property type="term" value="F:FAD binding"/>
    <property type="evidence" value="ECO:0007669"/>
    <property type="project" value="InterPro"/>
</dbReference>
<organism evidence="3 4">
    <name type="scientific">Prauserella marina</name>
    <dbReference type="NCBI Taxonomy" id="530584"/>
    <lineage>
        <taxon>Bacteria</taxon>
        <taxon>Bacillati</taxon>
        <taxon>Actinomycetota</taxon>
        <taxon>Actinomycetes</taxon>
        <taxon>Pseudonocardiales</taxon>
        <taxon>Pseudonocardiaceae</taxon>
        <taxon>Prauserella</taxon>
    </lineage>
</organism>
<protein>
    <submittedName>
        <fullName evidence="3">2-polyprenyl-6-methoxyphenol hydroxylase</fullName>
    </submittedName>
</protein>
<dbReference type="PANTHER" id="PTHR13789">
    <property type="entry name" value="MONOOXYGENASE"/>
    <property type="match status" value="1"/>
</dbReference>
<proteinExistence type="predicted"/>
<dbReference type="Gene3D" id="3.50.50.60">
    <property type="entry name" value="FAD/NAD(P)-binding domain"/>
    <property type="match status" value="1"/>
</dbReference>
<dbReference type="KEGG" id="pmad:BAY61_04940"/>
<dbReference type="InterPro" id="IPR050493">
    <property type="entry name" value="FAD-dep_Monooxygenase_BioMet"/>
</dbReference>
<evidence type="ECO:0000313" key="4">
    <source>
        <dbReference type="Proteomes" id="UP000199494"/>
    </source>
</evidence>
<gene>
    <name evidence="3" type="ORF">SAMN05421630_11610</name>
</gene>
<evidence type="ECO:0000313" key="3">
    <source>
        <dbReference type="EMBL" id="SDD99742.1"/>
    </source>
</evidence>
<keyword evidence="1" id="KW-0560">Oxidoreductase</keyword>
<keyword evidence="2" id="KW-0503">Monooxygenase</keyword>
<dbReference type="InterPro" id="IPR002938">
    <property type="entry name" value="FAD-bd"/>
</dbReference>
<dbReference type="STRING" id="530584.SAMN05421630_11610"/>
<dbReference type="Proteomes" id="UP000199494">
    <property type="component" value="Unassembled WGS sequence"/>
</dbReference>
<dbReference type="OrthoDB" id="4568714at2"/>
<dbReference type="Pfam" id="PF01494">
    <property type="entry name" value="FAD_binding_3"/>
    <property type="match status" value="1"/>
</dbReference>
<evidence type="ECO:0000256" key="2">
    <source>
        <dbReference type="ARBA" id="ARBA00023033"/>
    </source>
</evidence>
<dbReference type="InterPro" id="IPR036188">
    <property type="entry name" value="FAD/NAD-bd_sf"/>
</dbReference>
<dbReference type="EMBL" id="FMZE01000016">
    <property type="protein sequence ID" value="SDD99742.1"/>
    <property type="molecule type" value="Genomic_DNA"/>
</dbReference>